<keyword evidence="2" id="KW-0812">Transmembrane</keyword>
<dbReference type="EMBL" id="WNWQ01000566">
    <property type="protein sequence ID" value="KAE9965941.1"/>
    <property type="molecule type" value="Genomic_DNA"/>
</dbReference>
<comment type="caution">
    <text evidence="4">The sequence shown here is derived from an EMBL/GenBank/DDBJ whole genome shotgun (WGS) entry which is preliminary data.</text>
</comment>
<feature type="transmembrane region" description="Helical" evidence="2">
    <location>
        <begin position="377"/>
        <end position="394"/>
    </location>
</feature>
<dbReference type="InterPro" id="IPR024079">
    <property type="entry name" value="MetalloPept_cat_dom_sf"/>
</dbReference>
<feature type="region of interest" description="Disordered" evidence="1">
    <location>
        <begin position="53"/>
        <end position="81"/>
    </location>
</feature>
<keyword evidence="2" id="KW-1133">Transmembrane helix</keyword>
<dbReference type="GO" id="GO:0006508">
    <property type="term" value="P:proteolysis"/>
    <property type="evidence" value="ECO:0007669"/>
    <property type="project" value="InterPro"/>
</dbReference>
<name>A0A8H3U8R4_VENIN</name>
<dbReference type="Proteomes" id="UP000433883">
    <property type="component" value="Unassembled WGS sequence"/>
</dbReference>
<sequence>MSLAEPKHLSRSRAFNDSFEPFENHTTLQLAPARISGPFGFFNPTQAHFQHKETADKNGGLNEKRPQRIDDDQGDEPPLREVDEVEYRWSPRNNRKGRHQLDVKPTRTDRKCLVPESTSSAQQITKNLLRMLTNYPYWDISWLVAYIFTWGSIVWVVNSFFVWLPLVRPSSEFKNEITAAGGITAFIGATIFVGGSVLLLLEAANENRAGCFGWAVEQVFEDFEHHGGGRWKLLPDLDYCTHHHPNKANLIGKPAHSSLQTITDSDQGASNDSSIDLVACWIWFPSKQDLKTHYIYELGFLACCAQMVGATIFWISSFTALPGILNHLSPGLEAGVFWTPQVVGGSGFIISGLLFMLETQKKWYLPALDTLGWHVGFWNTIGGIGFTLCPAFGYDTASWAVYQSSLSTFWASWAFLIGSLIQLYESLQKYPVGYNKDLRRKESAHLSDQERRQKKALWNMGHLWSNGCTLAVRYLNGTIAQHNFVEKCLLEWESYANITFDIIPDGSREADIRVCFNTDGINGSTVGTEKFQPGGIDLPMQLSLSPDLGDPDGDQRLVLHEFGHALGLTHEHQNPNRPYRIKDDKAYEFYSTDKWSRAEVDNNIVHVKNGWSILFPYDPYSIMDYGLPAEIRSCIHDSTKPCPLNLQYASVLSAGDKRKIAAIYPKPAGGGVDMVLDGIRQQYNVTFPPHPMCPPRVLLGLQALMWEPKLSASAAVMLHASHIEGDGCFIGLHQPMSSLRGTLTASYLIADPLILDICSFELQIDDKDKLIYLQNTLQAFPTSPVVIFWLKTFRLEGPHTHTLGGIHTAFGDLDNFATAPYAYAALSDVTLSCLVFSQHARNIHAGHLNRETQGLFSVPKSKFPLKPEIITGVSSIQFSYRADAHPMWFRMRYREVEDGDAGHPRPDLYWHFFLRHLWTVISQGRSVAVSEEYANYKHCCILSILVSRKSGAA</sequence>
<dbReference type="AlphaFoldDB" id="A0A8H3U8R4"/>
<dbReference type="InterPro" id="IPR001506">
    <property type="entry name" value="Peptidase_M12A"/>
</dbReference>
<evidence type="ECO:0000259" key="3">
    <source>
        <dbReference type="Pfam" id="PF01400"/>
    </source>
</evidence>
<feature type="domain" description="Peptidase M12A" evidence="3">
    <location>
        <begin position="480"/>
        <end position="627"/>
    </location>
</feature>
<protein>
    <recommendedName>
        <fullName evidence="3">Peptidase M12A domain-containing protein</fullName>
    </recommendedName>
</protein>
<keyword evidence="2" id="KW-0472">Membrane</keyword>
<dbReference type="Gene3D" id="3.40.390.10">
    <property type="entry name" value="Collagenase (Catalytic Domain)"/>
    <property type="match status" value="1"/>
</dbReference>
<organism evidence="4 5">
    <name type="scientific">Venturia inaequalis</name>
    <name type="common">Apple scab fungus</name>
    <dbReference type="NCBI Taxonomy" id="5025"/>
    <lineage>
        <taxon>Eukaryota</taxon>
        <taxon>Fungi</taxon>
        <taxon>Dikarya</taxon>
        <taxon>Ascomycota</taxon>
        <taxon>Pezizomycotina</taxon>
        <taxon>Dothideomycetes</taxon>
        <taxon>Pleosporomycetidae</taxon>
        <taxon>Venturiales</taxon>
        <taxon>Venturiaceae</taxon>
        <taxon>Venturia</taxon>
    </lineage>
</organism>
<dbReference type="Pfam" id="PF01400">
    <property type="entry name" value="Astacin"/>
    <property type="match status" value="1"/>
</dbReference>
<feature type="transmembrane region" description="Helical" evidence="2">
    <location>
        <begin position="140"/>
        <end position="165"/>
    </location>
</feature>
<gene>
    <name evidence="4" type="ORF">BLS_007297</name>
</gene>
<accession>A0A8H3U8R4</accession>
<evidence type="ECO:0000256" key="2">
    <source>
        <dbReference type="SAM" id="Phobius"/>
    </source>
</evidence>
<evidence type="ECO:0000256" key="1">
    <source>
        <dbReference type="SAM" id="MobiDB-lite"/>
    </source>
</evidence>
<reference evidence="4 5" key="1">
    <citation type="submission" date="2019-11" db="EMBL/GenBank/DDBJ databases">
        <title>Venturia inaequalis Genome Resource.</title>
        <authorList>
            <person name="Lichtner F.J."/>
        </authorList>
    </citation>
    <scope>NUCLEOTIDE SEQUENCE [LARGE SCALE GENOMIC DNA]</scope>
    <source>
        <strain evidence="4">Bline_iso_100314</strain>
    </source>
</reference>
<dbReference type="SUPFAM" id="SSF55486">
    <property type="entry name" value="Metalloproteases ('zincins'), catalytic domain"/>
    <property type="match status" value="1"/>
</dbReference>
<proteinExistence type="predicted"/>
<feature type="transmembrane region" description="Helical" evidence="2">
    <location>
        <begin position="294"/>
        <end position="315"/>
    </location>
</feature>
<feature type="transmembrane region" description="Helical" evidence="2">
    <location>
        <begin position="177"/>
        <end position="201"/>
    </location>
</feature>
<evidence type="ECO:0000313" key="5">
    <source>
        <dbReference type="Proteomes" id="UP000433883"/>
    </source>
</evidence>
<evidence type="ECO:0000313" key="4">
    <source>
        <dbReference type="EMBL" id="KAE9965941.1"/>
    </source>
</evidence>
<dbReference type="GO" id="GO:0004222">
    <property type="term" value="F:metalloendopeptidase activity"/>
    <property type="evidence" value="ECO:0007669"/>
    <property type="project" value="InterPro"/>
</dbReference>
<feature type="transmembrane region" description="Helical" evidence="2">
    <location>
        <begin position="335"/>
        <end position="357"/>
    </location>
</feature>